<dbReference type="OrthoDB" id="9792756at2"/>
<dbReference type="InterPro" id="IPR037012">
    <property type="entry name" value="NanQ/TabA/YiaL_sf"/>
</dbReference>
<evidence type="ECO:0000313" key="4">
    <source>
        <dbReference type="Proteomes" id="UP000269148"/>
    </source>
</evidence>
<dbReference type="RefSeq" id="WP_003102261.1">
    <property type="nucleotide sequence ID" value="NZ_CP010783.1"/>
</dbReference>
<dbReference type="Pfam" id="PF04074">
    <property type="entry name" value="DUF386"/>
    <property type="match status" value="1"/>
</dbReference>
<dbReference type="PANTHER" id="PTHR34986:SF1">
    <property type="entry name" value="PROTEIN YIAL"/>
    <property type="match status" value="1"/>
</dbReference>
<proteinExistence type="predicted"/>
<organism evidence="2 4">
    <name type="scientific">Streptococcus iniae</name>
    <name type="common">Streptococcus shiloi</name>
    <dbReference type="NCBI Taxonomy" id="1346"/>
    <lineage>
        <taxon>Bacteria</taxon>
        <taxon>Bacillati</taxon>
        <taxon>Bacillota</taxon>
        <taxon>Bacilli</taxon>
        <taxon>Lactobacillales</taxon>
        <taxon>Streptococcaceae</taxon>
        <taxon>Streptococcus</taxon>
    </lineage>
</organism>
<evidence type="ECO:0000313" key="1">
    <source>
        <dbReference type="EMBL" id="AHY16595.1"/>
    </source>
</evidence>
<evidence type="ECO:0000313" key="2">
    <source>
        <dbReference type="EMBL" id="RLU55042.1"/>
    </source>
</evidence>
<dbReference type="KEGG" id="siq:DQ08_09140"/>
<reference evidence="1 3" key="1">
    <citation type="journal article" date="2014" name="Genome Announc.">
        <title>Complete Genome Sequence of a Virulent Strain, Streptococcus iniae ISET0901, Isolated from Diseased Tilapia.</title>
        <authorList>
            <person name="Pridgeon J.W."/>
            <person name="Zhang D."/>
            <person name="Zhang L."/>
        </authorList>
    </citation>
    <scope>NUCLEOTIDE SEQUENCE [LARGE SCALE GENOMIC DNA]</scope>
    <source>
        <strain evidence="1 3">ISET0901</strain>
    </source>
</reference>
<dbReference type="KEGG" id="sio:DW64_09120"/>
<dbReference type="NCBIfam" id="TIGR00022">
    <property type="entry name" value="YhcH/YjgK/YiaL family protein"/>
    <property type="match status" value="1"/>
</dbReference>
<dbReference type="InterPro" id="IPR004375">
    <property type="entry name" value="NanQ/TabA/YiaL"/>
</dbReference>
<accession>A0A3L8GB55</accession>
<reference evidence="2 4" key="2">
    <citation type="submission" date="2018-06" db="EMBL/GenBank/DDBJ databases">
        <title>Mutators as drivers of adaptation in pathogenic bacteria and a risk factor for host jumps and vaccine escape.</title>
        <authorList>
            <person name="Barnes A.C."/>
            <person name="Silayeva O."/>
        </authorList>
    </citation>
    <scope>NUCLEOTIDE SEQUENCE [LARGE SCALE GENOMIC DNA]</scope>
    <source>
        <strain evidence="2 4">QMA0445</strain>
    </source>
</reference>
<dbReference type="SUPFAM" id="SSF51197">
    <property type="entry name" value="Clavaminate synthase-like"/>
    <property type="match status" value="1"/>
</dbReference>
<evidence type="ECO:0000313" key="3">
    <source>
        <dbReference type="Proteomes" id="UP000025245"/>
    </source>
</evidence>
<dbReference type="Proteomes" id="UP000269148">
    <property type="component" value="Unassembled WGS sequence"/>
</dbReference>
<dbReference type="GO" id="GO:0005829">
    <property type="term" value="C:cytosol"/>
    <property type="evidence" value="ECO:0007669"/>
    <property type="project" value="TreeGrafter"/>
</dbReference>
<dbReference type="EMBL" id="CP007586">
    <property type="protein sequence ID" value="AHY16595.1"/>
    <property type="molecule type" value="Genomic_DNA"/>
</dbReference>
<dbReference type="SMR" id="A0A3L8GB55"/>
<dbReference type="Proteomes" id="UP000025245">
    <property type="component" value="Chromosome"/>
</dbReference>
<dbReference type="PANTHER" id="PTHR34986">
    <property type="entry name" value="EVOLVED BETA-GALACTOSIDASE SUBUNIT BETA"/>
    <property type="match status" value="1"/>
</dbReference>
<dbReference type="KEGG" id="siz:SI82_09110"/>
<dbReference type="STRING" id="1346.BMF34_09120"/>
<sequence length="156" mass="18130">MIIDSLSNLSHYRFLHPNLDRAIDYLMQTDLQELSYGRHAIKGDQVFLNYGENQLIENPENKYEYHRHYADIHIVMEGAETISYGYQPQETLVDYRLQEDYGFDACQSSLEVTLKPGYFLIFFPEERHRPGGLADSGFEMVKVVVKALMDDSNQVV</sequence>
<dbReference type="Gene3D" id="2.60.120.370">
    <property type="entry name" value="YhcH/YjgK/YiaL"/>
    <property type="match status" value="1"/>
</dbReference>
<protein>
    <submittedName>
        <fullName evidence="2">YhcH/YjgK/YiaL family protein</fullName>
    </submittedName>
</protein>
<gene>
    <name evidence="2" type="ORF">DIY07_09215</name>
    <name evidence="1" type="ORF">DQ08_09140</name>
</gene>
<dbReference type="AlphaFoldDB" id="A0A3L8GB55"/>
<dbReference type="GeneID" id="35765979"/>
<keyword evidence="3" id="KW-1185">Reference proteome</keyword>
<dbReference type="EMBL" id="QLQD01000079">
    <property type="protein sequence ID" value="RLU55042.1"/>
    <property type="molecule type" value="Genomic_DNA"/>
</dbReference>
<name>A0A3L8GB55_STRIN</name>